<feature type="domain" description="DUF1559" evidence="1">
    <location>
        <begin position="8"/>
        <end position="38"/>
    </location>
</feature>
<dbReference type="AlphaFoldDB" id="A0A645A7I0"/>
<sequence>MLLPALSAARERARSASCINKLKQIGVAEMMYSTTNKDLIAVDVQKNYDIANTVTNGNLMTSNYPAFILVEGGYFGVDRPTSTIETQEQCERFYKCPSDTSNFTATTISYNYYVWKKAHSGWGTPEVAARFIIGRDNPGAMTWADCIWTTAPNHAVGANLLHLGGHVRGINSKPSDTVALAWGDRYRKVLDDISY</sequence>
<protein>
    <recommendedName>
        <fullName evidence="1">DUF1559 domain-containing protein</fullName>
    </recommendedName>
</protein>
<comment type="caution">
    <text evidence="2">The sequence shown here is derived from an EMBL/GenBank/DDBJ whole genome shotgun (WGS) entry which is preliminary data.</text>
</comment>
<accession>A0A645A7I0</accession>
<proteinExistence type="predicted"/>
<organism evidence="2">
    <name type="scientific">bioreactor metagenome</name>
    <dbReference type="NCBI Taxonomy" id="1076179"/>
    <lineage>
        <taxon>unclassified sequences</taxon>
        <taxon>metagenomes</taxon>
        <taxon>ecological metagenomes</taxon>
    </lineage>
</organism>
<dbReference type="EMBL" id="VSSQ01012371">
    <property type="protein sequence ID" value="MPM49072.1"/>
    <property type="molecule type" value="Genomic_DNA"/>
</dbReference>
<dbReference type="Pfam" id="PF07596">
    <property type="entry name" value="SBP_bac_10"/>
    <property type="match status" value="1"/>
</dbReference>
<name>A0A645A7I0_9ZZZZ</name>
<evidence type="ECO:0000259" key="1">
    <source>
        <dbReference type="Pfam" id="PF07596"/>
    </source>
</evidence>
<reference evidence="2" key="1">
    <citation type="submission" date="2019-08" db="EMBL/GenBank/DDBJ databases">
        <authorList>
            <person name="Kucharzyk K."/>
            <person name="Murdoch R.W."/>
            <person name="Higgins S."/>
            <person name="Loffler F."/>
        </authorList>
    </citation>
    <scope>NUCLEOTIDE SEQUENCE</scope>
</reference>
<gene>
    <name evidence="2" type="ORF">SDC9_95800</name>
</gene>
<dbReference type="InterPro" id="IPR011453">
    <property type="entry name" value="DUF1559"/>
</dbReference>
<evidence type="ECO:0000313" key="2">
    <source>
        <dbReference type="EMBL" id="MPM49072.1"/>
    </source>
</evidence>